<dbReference type="Proteomes" id="UP000823521">
    <property type="component" value="Unassembled WGS sequence"/>
</dbReference>
<reference evidence="2 3" key="1">
    <citation type="submission" date="2019-12" db="EMBL/GenBank/DDBJ databases">
        <title>Whole genome sequencing of endophytic Actinobacterium Micromonospora sp. MPMI6T.</title>
        <authorList>
            <person name="Evv R."/>
            <person name="Podile A.R."/>
        </authorList>
    </citation>
    <scope>NUCLEOTIDE SEQUENCE [LARGE SCALE GENOMIC DNA]</scope>
    <source>
        <strain evidence="2 3">MPMI6</strain>
    </source>
</reference>
<dbReference type="EMBL" id="WVUH01000003">
    <property type="protein sequence ID" value="MBO4204624.1"/>
    <property type="molecule type" value="Genomic_DNA"/>
</dbReference>
<keyword evidence="3" id="KW-1185">Reference proteome</keyword>
<gene>
    <name evidence="2" type="ORF">GSF22_01150</name>
</gene>
<feature type="chain" id="PRO_5045680910" evidence="1">
    <location>
        <begin position="35"/>
        <end position="344"/>
    </location>
</feature>
<proteinExistence type="predicted"/>
<evidence type="ECO:0000256" key="1">
    <source>
        <dbReference type="SAM" id="SignalP"/>
    </source>
</evidence>
<comment type="caution">
    <text evidence="2">The sequence shown here is derived from an EMBL/GenBank/DDBJ whole genome shotgun (WGS) entry which is preliminary data.</text>
</comment>
<protein>
    <submittedName>
        <fullName evidence="2">Uncharacterized protein</fullName>
    </submittedName>
</protein>
<sequence length="344" mass="36424">MFRSTTGRRARRSTLALLTGTAVAALLSVSSAGAAPVQDRSEVGVSARTDVYIKDVSADLGYQPHSYDPLWKSPDIKVCPTAIECAVSQNPRVGVTNYIFVKLRNPGPYGTGTDNGTLRVYRTTPGGGANWPGAWTQIGAVSVPVFAGVTTVTIPWNGVPGPGHFCLLARWVSPTDPFTFEGPSISTNVRHNNNIAWRNVDSVYVLVGGPIVWRPFAIGNPLTTAARSSVTFRQTGTGFQNAGGRLVVDLGPTLTERWLAGGAVGKGIRQVGQTQFEVLDPATASIDNLLLNGGERVEFGLNFTAAALTTEKASIDVIQVGPDVTGEERADLGGVQYDITVGRQ</sequence>
<keyword evidence="1" id="KW-0732">Signal</keyword>
<organism evidence="2 3">
    <name type="scientific">Micromonospora echinofusca</name>
    <dbReference type="NCBI Taxonomy" id="47858"/>
    <lineage>
        <taxon>Bacteria</taxon>
        <taxon>Bacillati</taxon>
        <taxon>Actinomycetota</taxon>
        <taxon>Actinomycetes</taxon>
        <taxon>Micromonosporales</taxon>
        <taxon>Micromonosporaceae</taxon>
        <taxon>Micromonospora</taxon>
    </lineage>
</organism>
<name>A0ABS3VJC0_MICEH</name>
<accession>A0ABS3VJC0</accession>
<evidence type="ECO:0000313" key="3">
    <source>
        <dbReference type="Proteomes" id="UP000823521"/>
    </source>
</evidence>
<evidence type="ECO:0000313" key="2">
    <source>
        <dbReference type="EMBL" id="MBO4204624.1"/>
    </source>
</evidence>
<feature type="signal peptide" evidence="1">
    <location>
        <begin position="1"/>
        <end position="34"/>
    </location>
</feature>
<dbReference type="RefSeq" id="WP_208810777.1">
    <property type="nucleotide sequence ID" value="NZ_WVUH01000003.1"/>
</dbReference>